<dbReference type="GO" id="GO:0031564">
    <property type="term" value="P:transcription antitermination"/>
    <property type="evidence" value="ECO:0007669"/>
    <property type="project" value="UniProtKB-KW"/>
</dbReference>
<protein>
    <recommendedName>
        <fullName evidence="4">Transcription termination/antitermination protein NusG</fullName>
    </recommendedName>
</protein>
<dbReference type="PANTHER" id="PTHR30265:SF4">
    <property type="entry name" value="KOW MOTIF FAMILY PROTEIN, EXPRESSED"/>
    <property type="match status" value="1"/>
</dbReference>
<accession>A0A316FX08</accession>
<dbReference type="GO" id="GO:0006354">
    <property type="term" value="P:DNA-templated transcription elongation"/>
    <property type="evidence" value="ECO:0007669"/>
    <property type="project" value="InterPro"/>
</dbReference>
<sequence length="166" mass="18999">MTTPPWFIVQFKPQAHRLAVRNLDRQGFTTFLPLHDVTRTERGHFVTRARPLFPGYLFLMADDRPEAPRLVNSTLGVNRLVTMADRPAQVPDEVIEALRRRCDIDGRLTEAPELEKGDQIQLLTGPFADFVGTVERIDADKRVWVLLDLLGRTTRVALDRGRWQAV</sequence>
<evidence type="ECO:0000313" key="7">
    <source>
        <dbReference type="EMBL" id="PWK53118.1"/>
    </source>
</evidence>
<dbReference type="InterPro" id="IPR008991">
    <property type="entry name" value="Translation_prot_SH3-like_sf"/>
</dbReference>
<dbReference type="Gene3D" id="3.30.70.940">
    <property type="entry name" value="NusG, N-terminal domain"/>
    <property type="match status" value="1"/>
</dbReference>
<evidence type="ECO:0000256" key="4">
    <source>
        <dbReference type="RuleBase" id="RU000538"/>
    </source>
</evidence>
<dbReference type="InterPro" id="IPR001062">
    <property type="entry name" value="Transcrpt_antiterm_NusG"/>
</dbReference>
<dbReference type="GO" id="GO:0032784">
    <property type="term" value="P:regulation of DNA-templated transcription elongation"/>
    <property type="evidence" value="ECO:0007669"/>
    <property type="project" value="InterPro"/>
</dbReference>
<comment type="similarity">
    <text evidence="4">Belongs to the NusG family.</text>
</comment>
<comment type="caution">
    <text evidence="7">The sequence shown here is derived from an EMBL/GenBank/DDBJ whole genome shotgun (WGS) entry which is preliminary data.</text>
</comment>
<dbReference type="EMBL" id="QGGV01000014">
    <property type="protein sequence ID" value="PWK53118.1"/>
    <property type="molecule type" value="Genomic_DNA"/>
</dbReference>
<dbReference type="RefSeq" id="WP_241239819.1">
    <property type="nucleotide sequence ID" value="NZ_CP034588.1"/>
</dbReference>
<dbReference type="PANTHER" id="PTHR30265">
    <property type="entry name" value="RHO-INTERACTING TRANSCRIPTION TERMINATION FACTOR NUSG"/>
    <property type="match status" value="1"/>
</dbReference>
<evidence type="ECO:0000259" key="5">
    <source>
        <dbReference type="SMART" id="SM00738"/>
    </source>
</evidence>
<dbReference type="PRINTS" id="PR00338">
    <property type="entry name" value="NUSGTNSCPFCT"/>
</dbReference>
<dbReference type="SMART" id="SM00739">
    <property type="entry name" value="KOW"/>
    <property type="match status" value="1"/>
</dbReference>
<feature type="domain" description="KOW" evidence="6">
    <location>
        <begin position="113"/>
        <end position="140"/>
    </location>
</feature>
<keyword evidence="8" id="KW-1185">Reference proteome</keyword>
<feature type="domain" description="NusG-like N-terminal" evidence="5">
    <location>
        <begin position="3"/>
        <end position="102"/>
    </location>
</feature>
<proteinExistence type="inferred from homology"/>
<reference evidence="7 8" key="1">
    <citation type="submission" date="2018-05" db="EMBL/GenBank/DDBJ databases">
        <title>Genomic Encyclopedia of Type Strains, Phase IV (KMG-IV): sequencing the most valuable type-strain genomes for metagenomic binning, comparative biology and taxonomic classification.</title>
        <authorList>
            <person name="Goeker M."/>
        </authorList>
    </citation>
    <scope>NUCLEOTIDE SEQUENCE [LARGE SCALE GENOMIC DNA]</scope>
    <source>
        <strain evidence="7 8">DSM 103371</strain>
    </source>
</reference>
<evidence type="ECO:0000313" key="8">
    <source>
        <dbReference type="Proteomes" id="UP000245390"/>
    </source>
</evidence>
<dbReference type="InterPro" id="IPR006645">
    <property type="entry name" value="NGN-like_dom"/>
</dbReference>
<dbReference type="CDD" id="cd06091">
    <property type="entry name" value="KOW_NusG"/>
    <property type="match status" value="1"/>
</dbReference>
<gene>
    <name evidence="7" type="ORF">C8D95_11420</name>
</gene>
<comment type="function">
    <text evidence="4">Participates in transcription elongation, termination and antitermination.</text>
</comment>
<keyword evidence="3 4" id="KW-0804">Transcription</keyword>
<name>A0A316FX08_9RHOB</name>
<evidence type="ECO:0000259" key="6">
    <source>
        <dbReference type="SMART" id="SM00739"/>
    </source>
</evidence>
<keyword evidence="2 4" id="KW-0805">Transcription regulation</keyword>
<dbReference type="InterPro" id="IPR043425">
    <property type="entry name" value="NusG-like"/>
</dbReference>
<dbReference type="Pfam" id="PF00467">
    <property type="entry name" value="KOW"/>
    <property type="match status" value="1"/>
</dbReference>
<evidence type="ECO:0000256" key="3">
    <source>
        <dbReference type="ARBA" id="ARBA00023163"/>
    </source>
</evidence>
<dbReference type="Pfam" id="PF02357">
    <property type="entry name" value="NusG"/>
    <property type="match status" value="1"/>
</dbReference>
<evidence type="ECO:0000256" key="1">
    <source>
        <dbReference type="ARBA" id="ARBA00022814"/>
    </source>
</evidence>
<dbReference type="InterPro" id="IPR005824">
    <property type="entry name" value="KOW"/>
</dbReference>
<dbReference type="GO" id="GO:0006353">
    <property type="term" value="P:DNA-templated transcription termination"/>
    <property type="evidence" value="ECO:0007669"/>
    <property type="project" value="UniProtKB-KW"/>
</dbReference>
<dbReference type="InterPro" id="IPR036735">
    <property type="entry name" value="NGN_dom_sf"/>
</dbReference>
<evidence type="ECO:0000256" key="2">
    <source>
        <dbReference type="ARBA" id="ARBA00023015"/>
    </source>
</evidence>
<keyword evidence="4" id="KW-0806">Transcription termination</keyword>
<keyword evidence="1 4" id="KW-0889">Transcription antitermination</keyword>
<dbReference type="SMART" id="SM00738">
    <property type="entry name" value="NGN"/>
    <property type="match status" value="1"/>
</dbReference>
<dbReference type="Proteomes" id="UP000245390">
    <property type="component" value="Unassembled WGS sequence"/>
</dbReference>
<dbReference type="AlphaFoldDB" id="A0A316FX08"/>
<dbReference type="SUPFAM" id="SSF82679">
    <property type="entry name" value="N-utilization substance G protein NusG, N-terminal domain"/>
    <property type="match status" value="1"/>
</dbReference>
<organism evidence="7 8">
    <name type="scientific">Silicimonas algicola</name>
    <dbReference type="NCBI Taxonomy" id="1826607"/>
    <lineage>
        <taxon>Bacteria</taxon>
        <taxon>Pseudomonadati</taxon>
        <taxon>Pseudomonadota</taxon>
        <taxon>Alphaproteobacteria</taxon>
        <taxon>Rhodobacterales</taxon>
        <taxon>Paracoccaceae</taxon>
    </lineage>
</organism>
<dbReference type="SUPFAM" id="SSF50104">
    <property type="entry name" value="Translation proteins SH3-like domain"/>
    <property type="match status" value="1"/>
</dbReference>